<accession>A0A2L1VKC7</accession>
<dbReference type="RefSeq" id="WP_005198538.1">
    <property type="nucleotide sequence ID" value="NZ_CP014019.1"/>
</dbReference>
<dbReference type="AlphaFoldDB" id="A0A2L1VKC7"/>
<dbReference type="EMBL" id="NGDO01000055">
    <property type="protein sequence ID" value="OTL96181.1"/>
    <property type="molecule type" value="Genomic_DNA"/>
</dbReference>
<evidence type="ECO:0000313" key="2">
    <source>
        <dbReference type="EMBL" id="OTL96181.1"/>
    </source>
</evidence>
<dbReference type="EMBL" id="CP014019">
    <property type="protein sequence ID" value="AVF45516.1"/>
    <property type="molecule type" value="Genomic_DNA"/>
</dbReference>
<name>A0A2L1VKC7_ACINO</name>
<evidence type="ECO:0000313" key="3">
    <source>
        <dbReference type="Proteomes" id="UP000194767"/>
    </source>
</evidence>
<protein>
    <submittedName>
        <fullName evidence="1">ATP F0F1 synthase synthase</fullName>
    </submittedName>
</protein>
<sequence>MNQLIARVKGRKKPFFYKLLDDKEIYNFDVSNVSLVEYSSDHLLDEDSWFKIDSFSEQEFFLDFLGKQFVSSEYNSIPKSKYKDIVYLCSVQNEDYFFQKVTPSSYVTKKFLTLGDELVIEDNVDRVVINHLPDAIYFKKEDRLIFRNLATISSIFKGIDMLYKEATQEEVQQFIDLDFIKVSNDYDAQKVGKQNRKRIALALATFTAMSDADKDTIFDYVQEYCANLKFDKSAKNFEISCEEDMKFLLYGIEQRFYTTVCGKEKRLANSVQRL</sequence>
<reference evidence="2 3" key="1">
    <citation type="submission" date="2017-05" db="EMBL/GenBank/DDBJ databases">
        <authorList>
            <person name="Kreiswirth B."/>
            <person name="Manca C."/>
            <person name="Chen L."/>
            <person name="Evans S."/>
            <person name="Fowler V."/>
            <person name="Patel R."/>
            <person name="Chambers H."/>
            <person name="Bonomo R."/>
            <person name="Paul V."/>
            <person name="Sankar J."/>
            <person name="Gaind R."/>
            <person name="Ray P."/>
            <person name="Gautam V."/>
            <person name="Biswal M."/>
            <person name="Datta S."/>
            <person name="Walia K."/>
            <person name="Adams M."/>
            <person name="Nelson K."/>
            <person name="Sutton G."/>
            <person name="Fouts D."/>
            <person name="Hujer K."/>
            <person name="Hujer A."/>
        </authorList>
    </citation>
    <scope>NUCLEOTIDE SEQUENCE [LARGE SCALE GENOMIC DNA]</scope>
    <source>
        <strain evidence="2 3">PR324</strain>
    </source>
</reference>
<evidence type="ECO:0000313" key="1">
    <source>
        <dbReference type="EMBL" id="AVF45516.1"/>
    </source>
</evidence>
<proteinExistence type="predicted"/>
<dbReference type="Proteomes" id="UP000237921">
    <property type="component" value="Chromosome"/>
</dbReference>
<reference evidence="4" key="3">
    <citation type="submission" date="2017-12" db="EMBL/GenBank/DDBJ databases">
        <title>FDA dAtabase for Regulatory Grade micrObial Sequences (FDA-ARGOS): Supporting development and validation of Infectious Disease Dx tests.</title>
        <authorList>
            <person name="Hoffmann M."/>
            <person name="Allard M."/>
            <person name="Evans P."/>
            <person name="Brown E."/>
            <person name="Tallon L."/>
            <person name="Sadzewicz L."/>
            <person name="Sengamalay N."/>
            <person name="Ott S."/>
            <person name="Godinez A."/>
            <person name="Nagaraj S."/>
            <person name="Vavikolanu K."/>
            <person name="Aluvathingal J."/>
            <person name="Nadendla S."/>
            <person name="Sichtig H."/>
        </authorList>
    </citation>
    <scope>NUCLEOTIDE SEQUENCE [LARGE SCALE GENOMIC DNA]</scope>
    <source>
        <strain evidence="4">FDAARGOS_129</strain>
    </source>
</reference>
<evidence type="ECO:0000313" key="4">
    <source>
        <dbReference type="Proteomes" id="UP000237921"/>
    </source>
</evidence>
<gene>
    <name evidence="1" type="ORF">AL533_14655</name>
    <name evidence="2" type="ORF">B9X58_13330</name>
</gene>
<organism evidence="1 4">
    <name type="scientific">Acinetobacter nosocomialis</name>
    <dbReference type="NCBI Taxonomy" id="106654"/>
    <lineage>
        <taxon>Bacteria</taxon>
        <taxon>Pseudomonadati</taxon>
        <taxon>Pseudomonadota</taxon>
        <taxon>Gammaproteobacteria</taxon>
        <taxon>Moraxellales</taxon>
        <taxon>Moraxellaceae</taxon>
        <taxon>Acinetobacter</taxon>
        <taxon>Acinetobacter calcoaceticus/baumannii complex</taxon>
    </lineage>
</organism>
<reference evidence="1" key="2">
    <citation type="submission" date="2017-12" db="EMBL/GenBank/DDBJ databases">
        <title>FDA dAtabase for Regulatory Grade micrObial Sequences (FDA-ARGOS): Supporting development and validation of Infectious Disease Dx tests.</title>
        <authorList>
            <person name="Campos J."/>
            <person name="Goldberg B."/>
            <person name="Tallon L."/>
            <person name="Sadzewicz L."/>
            <person name="Sengamalay N."/>
            <person name="Ott S."/>
            <person name="Godinez A."/>
            <person name="Nagaraj S."/>
            <person name="Vavikolanu K."/>
            <person name="Aluvathingal J."/>
            <person name="Nadendla S."/>
            <person name="Nandy P."/>
            <person name="Hobson J."/>
            <person name="Sichtig H."/>
        </authorList>
    </citation>
    <scope>NUCLEOTIDE SEQUENCE</scope>
    <source>
        <strain evidence="1">FDAARGOS_129</strain>
    </source>
</reference>
<dbReference type="Proteomes" id="UP000194767">
    <property type="component" value="Unassembled WGS sequence"/>
</dbReference>